<dbReference type="NCBIfam" id="TIGR04337">
    <property type="entry name" value="AmmeMemoSam_rS"/>
    <property type="match status" value="1"/>
</dbReference>
<dbReference type="GO" id="GO:0051539">
    <property type="term" value="F:4 iron, 4 sulfur cluster binding"/>
    <property type="evidence" value="ECO:0007669"/>
    <property type="project" value="UniProtKB-KW"/>
</dbReference>
<gene>
    <name evidence="8" type="primary">csdA</name>
    <name evidence="8" type="ORF">EUAN_15590</name>
</gene>
<dbReference type="EMBL" id="MKIE01000005">
    <property type="protein sequence ID" value="OHW62111.1"/>
    <property type="molecule type" value="Genomic_DNA"/>
</dbReference>
<dbReference type="InterPro" id="IPR058240">
    <property type="entry name" value="rSAM_sf"/>
</dbReference>
<keyword evidence="3 6" id="KW-0479">Metal-binding</keyword>
<keyword evidence="4 6" id="KW-0408">Iron</keyword>
<dbReference type="PIRSF" id="PIRSF004869">
    <property type="entry name" value="PflX_prd"/>
    <property type="match status" value="1"/>
</dbReference>
<dbReference type="Gene3D" id="3.20.20.70">
    <property type="entry name" value="Aldolase class I"/>
    <property type="match status" value="1"/>
</dbReference>
<dbReference type="GO" id="GO:0016491">
    <property type="term" value="F:oxidoreductase activity"/>
    <property type="evidence" value="ECO:0007669"/>
    <property type="project" value="UniProtKB-KW"/>
</dbReference>
<dbReference type="InterPro" id="IPR016431">
    <property type="entry name" value="Pyrv-formate_lyase-activ_prd"/>
</dbReference>
<dbReference type="EC" id="1.97.1.-" evidence="8"/>
<accession>A0A1S1V624</accession>
<evidence type="ECO:0000256" key="2">
    <source>
        <dbReference type="ARBA" id="ARBA00022691"/>
    </source>
</evidence>
<dbReference type="SUPFAM" id="SSF102114">
    <property type="entry name" value="Radical SAM enzymes"/>
    <property type="match status" value="1"/>
</dbReference>
<feature type="binding site" evidence="6">
    <location>
        <position position="82"/>
    </location>
    <ligand>
        <name>[4Fe-4S] cluster</name>
        <dbReference type="ChEBI" id="CHEBI:49883"/>
        <note>4Fe-4S-S-AdoMet</note>
    </ligand>
</feature>
<keyword evidence="5 6" id="KW-0411">Iron-sulfur</keyword>
<evidence type="ECO:0000256" key="6">
    <source>
        <dbReference type="PIRSR" id="PIRSR004869-50"/>
    </source>
</evidence>
<keyword evidence="8" id="KW-0560">Oxidoreductase</keyword>
<sequence>MEKLASYFRKTEDGAVCELCPHACRVKEGKSGICRVRHARGGEIYSENYGEISSLGIDPIEKKPLFHFRPGKSILSCGSYGCNFSCGYCQNYSIAHFKPMTDYIGPEQMAEKAAELSQRKNVGLAFTYNEPTVFYEYMLDTANICKSKGLDVVVVTNGYINAEPLEELLPYVDAMNIDLKSFNEDFYRKVCGGSLSDVLRTIERANKSCHVELTTLAITGYNDSDEEMEELSGWISELDRSIPLHISRYHPTYKFNEIPTPVERILKLAEIAKQKLDYVYIGNVGDVDNNTYCPNCGSTIVERDAYSSKVRNSSDICGKCGERLNIVI</sequence>
<comment type="caution">
    <text evidence="8">The sequence shown here is derived from an EMBL/GenBank/DDBJ whole genome shotgun (WGS) entry which is preliminary data.</text>
</comment>
<evidence type="ECO:0000256" key="5">
    <source>
        <dbReference type="ARBA" id="ARBA00023014"/>
    </source>
</evidence>
<feature type="binding site" evidence="6">
    <location>
        <position position="86"/>
    </location>
    <ligand>
        <name>[4Fe-4S] cluster</name>
        <dbReference type="ChEBI" id="CHEBI:49883"/>
        <note>4Fe-4S-S-AdoMet</note>
    </ligand>
</feature>
<feature type="domain" description="Radical SAM core" evidence="7">
    <location>
        <begin position="67"/>
        <end position="286"/>
    </location>
</feature>
<reference evidence="8 9" key="1">
    <citation type="submission" date="2016-09" db="EMBL/GenBank/DDBJ databases">
        <title>Genome sequence of Eubacterium angustum.</title>
        <authorList>
            <person name="Poehlein A."/>
            <person name="Daniel R."/>
        </authorList>
    </citation>
    <scope>NUCLEOTIDE SEQUENCE [LARGE SCALE GENOMIC DNA]</scope>
    <source>
        <strain evidence="8 9">DSM 1989</strain>
    </source>
</reference>
<dbReference type="PANTHER" id="PTHR30352:SF5">
    <property type="entry name" value="PYRUVATE FORMATE-LYASE 1-ACTIVATING ENZYME"/>
    <property type="match status" value="1"/>
</dbReference>
<dbReference type="OrthoDB" id="9778883at2"/>
<dbReference type="InterPro" id="IPR007197">
    <property type="entry name" value="rSAM"/>
</dbReference>
<evidence type="ECO:0000313" key="8">
    <source>
        <dbReference type="EMBL" id="OHW62111.1"/>
    </source>
</evidence>
<comment type="cofactor">
    <cofactor evidence="6">
        <name>[4Fe-4S] cluster</name>
        <dbReference type="ChEBI" id="CHEBI:49883"/>
    </cofactor>
    <text evidence="6">Binds 1 [4Fe-4S] cluster. The cluster is coordinated with 3 cysteines and an exchangeable S-adenosyl-L-methionine.</text>
</comment>
<organism evidence="8 9">
    <name type="scientific">Andreesenia angusta</name>
    <dbReference type="NCBI Taxonomy" id="39480"/>
    <lineage>
        <taxon>Bacteria</taxon>
        <taxon>Bacillati</taxon>
        <taxon>Bacillota</taxon>
        <taxon>Tissierellia</taxon>
        <taxon>Tissierellales</taxon>
        <taxon>Gottschalkiaceae</taxon>
        <taxon>Andreesenia</taxon>
    </lineage>
</organism>
<dbReference type="Proteomes" id="UP000180254">
    <property type="component" value="Unassembled WGS sequence"/>
</dbReference>
<dbReference type="PROSITE" id="PS51918">
    <property type="entry name" value="RADICAL_SAM"/>
    <property type="match status" value="1"/>
</dbReference>
<dbReference type="InterPro" id="IPR013785">
    <property type="entry name" value="Aldolase_TIM"/>
</dbReference>
<dbReference type="SMART" id="SM00729">
    <property type="entry name" value="Elp3"/>
    <property type="match status" value="1"/>
</dbReference>
<dbReference type="Pfam" id="PF04055">
    <property type="entry name" value="Radical_SAM"/>
    <property type="match status" value="1"/>
</dbReference>
<evidence type="ECO:0000259" key="7">
    <source>
        <dbReference type="PROSITE" id="PS51918"/>
    </source>
</evidence>
<dbReference type="PANTHER" id="PTHR30352">
    <property type="entry name" value="PYRUVATE FORMATE-LYASE-ACTIVATING ENZYME"/>
    <property type="match status" value="1"/>
</dbReference>
<evidence type="ECO:0000313" key="9">
    <source>
        <dbReference type="Proteomes" id="UP000180254"/>
    </source>
</evidence>
<keyword evidence="9" id="KW-1185">Reference proteome</keyword>
<keyword evidence="2 6" id="KW-0949">S-adenosyl-L-methionine</keyword>
<evidence type="ECO:0000256" key="3">
    <source>
        <dbReference type="ARBA" id="ARBA00022723"/>
    </source>
</evidence>
<evidence type="ECO:0000256" key="1">
    <source>
        <dbReference type="ARBA" id="ARBA00022485"/>
    </source>
</evidence>
<dbReference type="CDD" id="cd01335">
    <property type="entry name" value="Radical_SAM"/>
    <property type="match status" value="1"/>
</dbReference>
<protein>
    <submittedName>
        <fullName evidence="8">4-hydroxyphenylacetate decarboxylase activating enzyme</fullName>
        <ecNumber evidence="8">1.97.1.-</ecNumber>
    </submittedName>
</protein>
<proteinExistence type="predicted"/>
<dbReference type="GO" id="GO:0046872">
    <property type="term" value="F:metal ion binding"/>
    <property type="evidence" value="ECO:0007669"/>
    <property type="project" value="UniProtKB-KW"/>
</dbReference>
<dbReference type="RefSeq" id="WP_084655827.1">
    <property type="nucleotide sequence ID" value="NZ_MKIE01000005.1"/>
</dbReference>
<evidence type="ECO:0000256" key="4">
    <source>
        <dbReference type="ARBA" id="ARBA00023004"/>
    </source>
</evidence>
<dbReference type="InterPro" id="IPR027596">
    <property type="entry name" value="AmmeMemoSam_rS"/>
</dbReference>
<dbReference type="AlphaFoldDB" id="A0A1S1V624"/>
<dbReference type="SFLD" id="SFLDS00029">
    <property type="entry name" value="Radical_SAM"/>
    <property type="match status" value="1"/>
</dbReference>
<feature type="binding site" evidence="6">
    <location>
        <position position="89"/>
    </location>
    <ligand>
        <name>[4Fe-4S] cluster</name>
        <dbReference type="ChEBI" id="CHEBI:49883"/>
        <note>4Fe-4S-S-AdoMet</note>
    </ligand>
</feature>
<dbReference type="InterPro" id="IPR034457">
    <property type="entry name" value="Organic_radical-activating"/>
</dbReference>
<dbReference type="InterPro" id="IPR006638">
    <property type="entry name" value="Elp3/MiaA/NifB-like_rSAM"/>
</dbReference>
<keyword evidence="1" id="KW-0004">4Fe-4S</keyword>
<dbReference type="SFLD" id="SFLDG01101">
    <property type="entry name" value="Uncharacterised_Radical_SAM_Su"/>
    <property type="match status" value="1"/>
</dbReference>
<dbReference type="STRING" id="39480.EUAN_15590"/>
<name>A0A1S1V624_9FIRM</name>